<dbReference type="PANTHER" id="PTHR43364:SF4">
    <property type="entry name" value="NAD(P)-LINKED OXIDOREDUCTASE SUPERFAMILY PROTEIN"/>
    <property type="match status" value="1"/>
</dbReference>
<dbReference type="Gene3D" id="3.20.20.100">
    <property type="entry name" value="NADP-dependent oxidoreductase domain"/>
    <property type="match status" value="1"/>
</dbReference>
<feature type="domain" description="NADP-dependent oxidoreductase" evidence="2">
    <location>
        <begin position="9"/>
        <end position="289"/>
    </location>
</feature>
<dbReference type="STRING" id="59925.EU91_1247"/>
<comment type="caution">
    <text evidence="3">The sequence shown here is derived from an EMBL/GenBank/DDBJ whole genome shotgun (WGS) entry which is preliminary data.</text>
</comment>
<dbReference type="PANTHER" id="PTHR43364">
    <property type="entry name" value="NADH-SPECIFIC METHYLGLYOXAL REDUCTASE-RELATED"/>
    <property type="match status" value="1"/>
</dbReference>
<dbReference type="RefSeq" id="WP_032524718.1">
    <property type="nucleotide sequence ID" value="NZ_CP138934.1"/>
</dbReference>
<evidence type="ECO:0000313" key="3">
    <source>
        <dbReference type="EMBL" id="KGF86485.1"/>
    </source>
</evidence>
<dbReference type="eggNOG" id="COG0667">
    <property type="taxonomic scope" value="Bacteria"/>
</dbReference>
<dbReference type="InterPro" id="IPR036812">
    <property type="entry name" value="NAD(P)_OxRdtase_dom_sf"/>
</dbReference>
<name>A0A0A1ZAJ7_PROMR</name>
<dbReference type="Pfam" id="PF00248">
    <property type="entry name" value="Aldo_ket_red"/>
    <property type="match status" value="1"/>
</dbReference>
<dbReference type="InterPro" id="IPR023210">
    <property type="entry name" value="NADP_OxRdtase_dom"/>
</dbReference>
<dbReference type="GO" id="GO:0005829">
    <property type="term" value="C:cytosol"/>
    <property type="evidence" value="ECO:0007669"/>
    <property type="project" value="TreeGrafter"/>
</dbReference>
<dbReference type="EMBL" id="JNAH01000007">
    <property type="protein sequence ID" value="KGF86485.1"/>
    <property type="molecule type" value="Genomic_DNA"/>
</dbReference>
<protein>
    <submittedName>
        <fullName evidence="3">Aldo/keto reductase</fullName>
    </submittedName>
</protein>
<organism evidence="3 4">
    <name type="scientific">Prochlorococcus marinus str. GP2</name>
    <dbReference type="NCBI Taxonomy" id="59925"/>
    <lineage>
        <taxon>Bacteria</taxon>
        <taxon>Bacillati</taxon>
        <taxon>Cyanobacteriota</taxon>
        <taxon>Cyanophyceae</taxon>
        <taxon>Synechococcales</taxon>
        <taxon>Prochlorococcaceae</taxon>
        <taxon>Prochlorococcus</taxon>
    </lineage>
</organism>
<reference evidence="4" key="1">
    <citation type="journal article" date="2014" name="Sci. Data">
        <title>Genomes of diverse isolates of the marine cyanobacterium Prochlorococcus.</title>
        <authorList>
            <person name="Biller S."/>
            <person name="Berube P."/>
            <person name="Thompson J."/>
            <person name="Kelly L."/>
            <person name="Roggensack S."/>
            <person name="Awad L."/>
            <person name="Roache-Johnson K."/>
            <person name="Ding H."/>
            <person name="Giovannoni S.J."/>
            <person name="Moore L.R."/>
            <person name="Chisholm S.W."/>
        </authorList>
    </citation>
    <scope>NUCLEOTIDE SEQUENCE [LARGE SCALE GENOMIC DNA]</scope>
    <source>
        <strain evidence="4">GP2</strain>
    </source>
</reference>
<dbReference type="AlphaFoldDB" id="A0A0A1ZAJ7"/>
<evidence type="ECO:0000256" key="1">
    <source>
        <dbReference type="ARBA" id="ARBA00023002"/>
    </source>
</evidence>
<proteinExistence type="predicted"/>
<dbReference type="GO" id="GO:0016491">
    <property type="term" value="F:oxidoreductase activity"/>
    <property type="evidence" value="ECO:0007669"/>
    <property type="project" value="UniProtKB-KW"/>
</dbReference>
<sequence length="295" mass="34156">MSESISRFCFGCEALGGTDWGEVSLDEIERCINIAIANGVNFFDTAAIYGLGLSEERLAAILGKRRSKMFIATKGGLVWSKSKNKRAKVWKDSSANSIRKGIIQSLKNLKLEYIPLFYIHWPDLETDFEETFYTLRDLQKEGLIKYIGCSNFSKEELIKVSQFCKIDFLQAPFNFLIDHPKELFSYCRNNAIKFVAYNVLSSGLLTGKYNEDYIFDSNDRRSRLYSFKRESILNSKRKLESLKFKAKKHNLSMTQYSIKYICDNENIFSTILGIKNVEQLKENIEVFKHCMMKEL</sequence>
<dbReference type="InterPro" id="IPR050523">
    <property type="entry name" value="AKR_Detox_Biosynth"/>
</dbReference>
<dbReference type="Proteomes" id="UP000030598">
    <property type="component" value="Unassembled WGS sequence"/>
</dbReference>
<dbReference type="SUPFAM" id="SSF51430">
    <property type="entry name" value="NAD(P)-linked oxidoreductase"/>
    <property type="match status" value="1"/>
</dbReference>
<keyword evidence="1" id="KW-0560">Oxidoreductase</keyword>
<gene>
    <name evidence="3" type="ORF">EU91_1247</name>
</gene>
<evidence type="ECO:0000259" key="2">
    <source>
        <dbReference type="Pfam" id="PF00248"/>
    </source>
</evidence>
<accession>A0A0A1ZAJ7</accession>
<evidence type="ECO:0000313" key="4">
    <source>
        <dbReference type="Proteomes" id="UP000030598"/>
    </source>
</evidence>